<proteinExistence type="predicted"/>
<dbReference type="InterPro" id="IPR035897">
    <property type="entry name" value="Toll_tir_struct_dom_sf"/>
</dbReference>
<dbReference type="InterPro" id="IPR000157">
    <property type="entry name" value="TIR_dom"/>
</dbReference>
<sequence length="322" mass="36607">METVFISYGGPDEKFAYRLNKFLNDSGVRTFFFPLHAKPGEKLHRVMRDNINNFAKVIFICSETSLNRAGLLNELEETLQREAREGGKSILIPITLDNYVFTNWIPPSTGVKQAVQDRVIADFSGARYGQKKFLSGCKALLSAIGHSVSVSYDKAIFKIVLDETGKNAIWISERQFTPNIPLKSIFYRGYNTTGSIEYVASHPDAAVIETSEGGAKSFQVEFDHILPVGKKMKHVLELLNKDAYLKETEDFSYLVSYSYNSVEIHIVFPKNRQVKKAKLKCIRNGITFDESNLIKYNFIQDAISVVLDRPVIGDTYYLIWNW</sequence>
<accession>A0ABT4KVE4</accession>
<protein>
    <submittedName>
        <fullName evidence="2">Toll/interleukin-1 receptor domain-containing protein</fullName>
    </submittedName>
</protein>
<organism evidence="2 3">
    <name type="scientific">Pedobacter rhodius</name>
    <dbReference type="NCBI Taxonomy" id="3004098"/>
    <lineage>
        <taxon>Bacteria</taxon>
        <taxon>Pseudomonadati</taxon>
        <taxon>Bacteroidota</taxon>
        <taxon>Sphingobacteriia</taxon>
        <taxon>Sphingobacteriales</taxon>
        <taxon>Sphingobacteriaceae</taxon>
        <taxon>Pedobacter</taxon>
    </lineage>
</organism>
<feature type="domain" description="TIR" evidence="1">
    <location>
        <begin position="1"/>
        <end position="123"/>
    </location>
</feature>
<keyword evidence="2" id="KW-0675">Receptor</keyword>
<comment type="caution">
    <text evidence="2">The sequence shown here is derived from an EMBL/GenBank/DDBJ whole genome shotgun (WGS) entry which is preliminary data.</text>
</comment>
<dbReference type="SUPFAM" id="SSF52200">
    <property type="entry name" value="Toll/Interleukin receptor TIR domain"/>
    <property type="match status" value="1"/>
</dbReference>
<gene>
    <name evidence="2" type="ORF">O0931_06295</name>
</gene>
<reference evidence="2" key="1">
    <citation type="submission" date="2022-12" db="EMBL/GenBank/DDBJ databases">
        <title>Genome sequence of SJ11.</title>
        <authorList>
            <person name="Woo H."/>
        </authorList>
    </citation>
    <scope>NUCLEOTIDE SEQUENCE</scope>
    <source>
        <strain evidence="2">SJ11</strain>
    </source>
</reference>
<dbReference type="Proteomes" id="UP001144341">
    <property type="component" value="Unassembled WGS sequence"/>
</dbReference>
<evidence type="ECO:0000313" key="2">
    <source>
        <dbReference type="EMBL" id="MCZ4222904.1"/>
    </source>
</evidence>
<keyword evidence="3" id="KW-1185">Reference proteome</keyword>
<dbReference type="Pfam" id="PF13676">
    <property type="entry name" value="TIR_2"/>
    <property type="match status" value="1"/>
</dbReference>
<evidence type="ECO:0000259" key="1">
    <source>
        <dbReference type="PROSITE" id="PS50104"/>
    </source>
</evidence>
<dbReference type="Gene3D" id="3.40.50.10140">
    <property type="entry name" value="Toll/interleukin-1 receptor homology (TIR) domain"/>
    <property type="match status" value="1"/>
</dbReference>
<dbReference type="PROSITE" id="PS50104">
    <property type="entry name" value="TIR"/>
    <property type="match status" value="1"/>
</dbReference>
<name>A0ABT4KVE4_9SPHI</name>
<dbReference type="EMBL" id="JAPWGL010000002">
    <property type="protein sequence ID" value="MCZ4222904.1"/>
    <property type="molecule type" value="Genomic_DNA"/>
</dbReference>
<dbReference type="RefSeq" id="WP_269414706.1">
    <property type="nucleotide sequence ID" value="NZ_JAPWGL010000002.1"/>
</dbReference>
<evidence type="ECO:0000313" key="3">
    <source>
        <dbReference type="Proteomes" id="UP001144341"/>
    </source>
</evidence>